<gene>
    <name evidence="2" type="ORF">GHK45_09100</name>
</gene>
<proteinExistence type="predicted"/>
<dbReference type="RefSeq" id="WP_017271512.1">
    <property type="nucleotide sequence ID" value="NZ_CP085528.1"/>
</dbReference>
<feature type="compositionally biased region" description="Basic residues" evidence="1">
    <location>
        <begin position="73"/>
        <end position="82"/>
    </location>
</feature>
<organism evidence="2">
    <name type="scientific">Rhizobium meliloti</name>
    <name type="common">Ensifer meliloti</name>
    <name type="synonym">Sinorhizobium meliloti</name>
    <dbReference type="NCBI Taxonomy" id="382"/>
    <lineage>
        <taxon>Bacteria</taxon>
        <taxon>Pseudomonadati</taxon>
        <taxon>Pseudomonadota</taxon>
        <taxon>Alphaproteobacteria</taxon>
        <taxon>Hyphomicrobiales</taxon>
        <taxon>Rhizobiaceae</taxon>
        <taxon>Sinorhizobium/Ensifer group</taxon>
        <taxon>Sinorhizobium</taxon>
    </lineage>
</organism>
<evidence type="ECO:0000313" key="2">
    <source>
        <dbReference type="EMBL" id="MQW03952.1"/>
    </source>
</evidence>
<feature type="region of interest" description="Disordered" evidence="1">
    <location>
        <begin position="49"/>
        <end position="82"/>
    </location>
</feature>
<reference evidence="2" key="1">
    <citation type="journal article" date="2013" name="Genome Biol.">
        <title>Comparative genomics of the core and accessory genomes of 48 Sinorhizobium strains comprising five genospecies.</title>
        <authorList>
            <person name="Sugawara M."/>
            <person name="Epstein B."/>
            <person name="Badgley B.D."/>
            <person name="Unno T."/>
            <person name="Xu L."/>
            <person name="Reese J."/>
            <person name="Gyaneshwar P."/>
            <person name="Denny R."/>
            <person name="Mudge J."/>
            <person name="Bharti A.K."/>
            <person name="Farmer A.D."/>
            <person name="May G.D."/>
            <person name="Woodward J.E."/>
            <person name="Medigue C."/>
            <person name="Vallenet D."/>
            <person name="Lajus A."/>
            <person name="Rouy Z."/>
            <person name="Martinez-Vaz B."/>
            <person name="Tiffin P."/>
            <person name="Young N.D."/>
            <person name="Sadowsky M.J."/>
        </authorList>
    </citation>
    <scope>NUCLEOTIDE SEQUENCE</scope>
    <source>
        <strain evidence="2">M30</strain>
    </source>
</reference>
<sequence>MKFKEPSNPAANSEEDRREFLRSCGRFAVSTPPLVTMLLSTSLTSNAIAKSGAGGGRVRDRNQAAPWQEGTKPRRVRDGHKL</sequence>
<evidence type="ECO:0000256" key="1">
    <source>
        <dbReference type="SAM" id="MobiDB-lite"/>
    </source>
</evidence>
<accession>A0A6A7ZQI1</accession>
<comment type="caution">
    <text evidence="2">The sequence shown here is derived from an EMBL/GenBank/DDBJ whole genome shotgun (WGS) entry which is preliminary data.</text>
</comment>
<dbReference type="EMBL" id="WISP01000071">
    <property type="protein sequence ID" value="MQW03952.1"/>
    <property type="molecule type" value="Genomic_DNA"/>
</dbReference>
<protein>
    <submittedName>
        <fullName evidence="2">Uncharacterized protein</fullName>
    </submittedName>
</protein>
<name>A0A6A7ZQI1_RHIML</name>
<dbReference type="AlphaFoldDB" id="A0A6A7ZQI1"/>